<dbReference type="EMBL" id="UINC01025799">
    <property type="protein sequence ID" value="SVB02058.1"/>
    <property type="molecule type" value="Genomic_DNA"/>
</dbReference>
<dbReference type="Gene3D" id="2.60.120.650">
    <property type="entry name" value="Cupin"/>
    <property type="match status" value="1"/>
</dbReference>
<accession>A0A382AKR1</accession>
<reference evidence="2" key="1">
    <citation type="submission" date="2018-05" db="EMBL/GenBank/DDBJ databases">
        <authorList>
            <person name="Lanie J.A."/>
            <person name="Ng W.-L."/>
            <person name="Kazmierczak K.M."/>
            <person name="Andrzejewski T.M."/>
            <person name="Davidsen T.M."/>
            <person name="Wayne K.J."/>
            <person name="Tettelin H."/>
            <person name="Glass J.I."/>
            <person name="Rusch D."/>
            <person name="Podicherti R."/>
            <person name="Tsui H.-C.T."/>
            <person name="Winkler M.E."/>
        </authorList>
    </citation>
    <scope>NUCLEOTIDE SEQUENCE</scope>
</reference>
<gene>
    <name evidence="2" type="ORF">METZ01_LOCUS154912</name>
</gene>
<proteinExistence type="predicted"/>
<dbReference type="InterPro" id="IPR003347">
    <property type="entry name" value="JmjC_dom"/>
</dbReference>
<dbReference type="InterPro" id="IPR041667">
    <property type="entry name" value="Cupin_8"/>
</dbReference>
<dbReference type="PANTHER" id="PTHR12461">
    <property type="entry name" value="HYPOXIA-INDUCIBLE FACTOR 1 ALPHA INHIBITOR-RELATED"/>
    <property type="match status" value="1"/>
</dbReference>
<evidence type="ECO:0000313" key="2">
    <source>
        <dbReference type="EMBL" id="SVB02058.1"/>
    </source>
</evidence>
<dbReference type="PANTHER" id="PTHR12461:SF105">
    <property type="entry name" value="HYPOXIA-INDUCIBLE FACTOR 1-ALPHA INHIBITOR"/>
    <property type="match status" value="1"/>
</dbReference>
<name>A0A382AKR1_9ZZZZ</name>
<dbReference type="Pfam" id="PF13621">
    <property type="entry name" value="Cupin_8"/>
    <property type="match status" value="1"/>
</dbReference>
<dbReference type="SMART" id="SM00558">
    <property type="entry name" value="JmjC"/>
    <property type="match status" value="1"/>
</dbReference>
<dbReference type="SUPFAM" id="SSF51197">
    <property type="entry name" value="Clavaminate synthase-like"/>
    <property type="match status" value="1"/>
</dbReference>
<dbReference type="PROSITE" id="PS51184">
    <property type="entry name" value="JMJC"/>
    <property type="match status" value="1"/>
</dbReference>
<dbReference type="AlphaFoldDB" id="A0A382AKR1"/>
<feature type="domain" description="JmjC" evidence="1">
    <location>
        <begin position="104"/>
        <end position="250"/>
    </location>
</feature>
<evidence type="ECO:0000259" key="1">
    <source>
        <dbReference type="PROSITE" id="PS51184"/>
    </source>
</evidence>
<organism evidence="2">
    <name type="scientific">marine metagenome</name>
    <dbReference type="NCBI Taxonomy" id="408172"/>
    <lineage>
        <taxon>unclassified sequences</taxon>
        <taxon>metagenomes</taxon>
        <taxon>ecological metagenomes</taxon>
    </lineage>
</organism>
<sequence length="336" mass="39016">MVTRTFKSDQFKESLPELMRSGQYAIFQDLPFLDGELSISIEAFRKRFGHVEIPVHEDFGYLMNQHLDTLTGGRSVRSTIRALIDGECDHWFPSQSAVCSYQKLPDAIQRRLNFLPGLEEIDGNPIYKIFYAKEGMRTLLHFDQDHRHVLLRQVCGRKRVVMIEPRHHEHLLPIGHNSTLNLSLLKDQEKDRLYSSVSAEVVELAPGDLLYIPPLTWHYVEYLSTGFSIGHRFCQNPMNRFLSENLHQTGRLQNISVLYLDEKNVSEEEMGYFVELQNLFSKPFATGFEKYFALDALVEEIYRQMFGQSRFLAMGIQELEQTGFLRLIKAGRLYSV</sequence>
<protein>
    <recommendedName>
        <fullName evidence="1">JmjC domain-containing protein</fullName>
    </recommendedName>
</protein>